<sequence length="113" mass="12224">MLKNRTIAQKLGSVMFAGLMVLTAGVTMAAAPASATSCSSHLDREDRPNALDGFRAGASCSDINGNHKVRAQLIRDGGTDNESSWFTTENKTYHTVWTTCYLGCDDDYEVGTR</sequence>
<proteinExistence type="predicted"/>
<evidence type="ECO:0008006" key="4">
    <source>
        <dbReference type="Google" id="ProtNLM"/>
    </source>
</evidence>
<dbReference type="RefSeq" id="WP_189670566.1">
    <property type="nucleotide sequence ID" value="NZ_BNAS01000005.1"/>
</dbReference>
<reference evidence="2" key="2">
    <citation type="submission" date="2020-09" db="EMBL/GenBank/DDBJ databases">
        <authorList>
            <person name="Sun Q."/>
            <person name="Zhou Y."/>
        </authorList>
    </citation>
    <scope>NUCLEOTIDE SEQUENCE</scope>
    <source>
        <strain evidence="2">CGMCC 4.7398</strain>
    </source>
</reference>
<keyword evidence="3" id="KW-1185">Reference proteome</keyword>
<gene>
    <name evidence="2" type="ORF">GCM10017772_35170</name>
</gene>
<dbReference type="AlphaFoldDB" id="A0A919G2M4"/>
<feature type="chain" id="PRO_5036918708" description="Secreted protein" evidence="1">
    <location>
        <begin position="30"/>
        <end position="113"/>
    </location>
</feature>
<dbReference type="EMBL" id="BNAS01000005">
    <property type="protein sequence ID" value="GHH76458.1"/>
    <property type="molecule type" value="Genomic_DNA"/>
</dbReference>
<feature type="signal peptide" evidence="1">
    <location>
        <begin position="1"/>
        <end position="29"/>
    </location>
</feature>
<organism evidence="2 3">
    <name type="scientific">Promicromonospora soli</name>
    <dbReference type="NCBI Taxonomy" id="2035533"/>
    <lineage>
        <taxon>Bacteria</taxon>
        <taxon>Bacillati</taxon>
        <taxon>Actinomycetota</taxon>
        <taxon>Actinomycetes</taxon>
        <taxon>Micrococcales</taxon>
        <taxon>Promicromonosporaceae</taxon>
        <taxon>Promicromonospora</taxon>
    </lineage>
</organism>
<evidence type="ECO:0000313" key="2">
    <source>
        <dbReference type="EMBL" id="GHH76458.1"/>
    </source>
</evidence>
<keyword evidence="1" id="KW-0732">Signal</keyword>
<evidence type="ECO:0000256" key="1">
    <source>
        <dbReference type="SAM" id="SignalP"/>
    </source>
</evidence>
<evidence type="ECO:0000313" key="3">
    <source>
        <dbReference type="Proteomes" id="UP000627369"/>
    </source>
</evidence>
<reference evidence="2" key="1">
    <citation type="journal article" date="2014" name="Int. J. Syst. Evol. Microbiol.">
        <title>Complete genome sequence of Corynebacterium casei LMG S-19264T (=DSM 44701T), isolated from a smear-ripened cheese.</title>
        <authorList>
            <consortium name="US DOE Joint Genome Institute (JGI-PGF)"/>
            <person name="Walter F."/>
            <person name="Albersmeier A."/>
            <person name="Kalinowski J."/>
            <person name="Ruckert C."/>
        </authorList>
    </citation>
    <scope>NUCLEOTIDE SEQUENCE</scope>
    <source>
        <strain evidence="2">CGMCC 4.7398</strain>
    </source>
</reference>
<comment type="caution">
    <text evidence="2">The sequence shown here is derived from an EMBL/GenBank/DDBJ whole genome shotgun (WGS) entry which is preliminary data.</text>
</comment>
<accession>A0A919G2M4</accession>
<dbReference type="Proteomes" id="UP000627369">
    <property type="component" value="Unassembled WGS sequence"/>
</dbReference>
<name>A0A919G2M4_9MICO</name>
<protein>
    <recommendedName>
        <fullName evidence="4">Secreted protein</fullName>
    </recommendedName>
</protein>